<dbReference type="EMBL" id="CP009149">
    <property type="protein sequence ID" value="AIJ05074.1"/>
    <property type="molecule type" value="Genomic_DNA"/>
</dbReference>
<dbReference type="PROSITE" id="PS51379">
    <property type="entry name" value="4FE4S_FER_2"/>
    <property type="match status" value="4"/>
</dbReference>
<feature type="domain" description="4Fe-4S ferredoxin-type" evidence="1">
    <location>
        <begin position="30"/>
        <end position="59"/>
    </location>
</feature>
<protein>
    <submittedName>
        <fullName evidence="2">4Fe-4S ferredoxin iron-sulfur binding domain protein</fullName>
    </submittedName>
</protein>
<dbReference type="HOGENOM" id="CLU_097041_1_0_2"/>
<dbReference type="InterPro" id="IPR052977">
    <property type="entry name" value="Polyferredoxin-like_ET"/>
</dbReference>
<feature type="domain" description="4Fe-4S ferredoxin-type" evidence="1">
    <location>
        <begin position="136"/>
        <end position="163"/>
    </location>
</feature>
<dbReference type="PANTHER" id="PTHR43193">
    <property type="match status" value="1"/>
</dbReference>
<dbReference type="GeneID" id="24890815"/>
<evidence type="ECO:0000259" key="1">
    <source>
        <dbReference type="PROSITE" id="PS51379"/>
    </source>
</evidence>
<evidence type="ECO:0000313" key="3">
    <source>
        <dbReference type="Proteomes" id="UP000028781"/>
    </source>
</evidence>
<dbReference type="STRING" id="1301915.JH146_0223"/>
<dbReference type="InterPro" id="IPR017900">
    <property type="entry name" value="4Fe4S_Fe_S_CS"/>
</dbReference>
<sequence length="163" mass="18761">MIKEIIAKHFNLDNKNIQVLPKFNIILNKREIIVKEDKCINCGRCIEVCPVNAITYDESGLFVTIDREKCIFCGKCKKVCPTDAIVIIRLRCEINEDAKIIEVDKYEFIEYMSEKCASCLVCLKNCPFNAIEEYGDKIRIDINKCELCGRCEELCPLNAIVLR</sequence>
<gene>
    <name evidence="2" type="ORF">JH146_0223</name>
</gene>
<dbReference type="PROSITE" id="PS00198">
    <property type="entry name" value="4FE4S_FER_1"/>
    <property type="match status" value="3"/>
</dbReference>
<dbReference type="SUPFAM" id="SSF54862">
    <property type="entry name" value="4Fe-4S ferredoxins"/>
    <property type="match status" value="1"/>
</dbReference>
<dbReference type="Gene3D" id="3.30.70.20">
    <property type="match status" value="2"/>
</dbReference>
<keyword evidence="3" id="KW-1185">Reference proteome</keyword>
<dbReference type="OrthoDB" id="5583at2157"/>
<dbReference type="AlphaFoldDB" id="A0A076LHS4"/>
<accession>A0A076LHS4</accession>
<dbReference type="Pfam" id="PF13237">
    <property type="entry name" value="Fer4_10"/>
    <property type="match status" value="1"/>
</dbReference>
<feature type="domain" description="4Fe-4S ferredoxin-type" evidence="1">
    <location>
        <begin position="61"/>
        <end position="90"/>
    </location>
</feature>
<dbReference type="RefSeq" id="WP_048201281.1">
    <property type="nucleotide sequence ID" value="NZ_CP009149.1"/>
</dbReference>
<organism evidence="2 3">
    <name type="scientific">Methanocaldococcus bathoardescens</name>
    <dbReference type="NCBI Taxonomy" id="1301915"/>
    <lineage>
        <taxon>Archaea</taxon>
        <taxon>Methanobacteriati</taxon>
        <taxon>Methanobacteriota</taxon>
        <taxon>Methanomada group</taxon>
        <taxon>Methanococci</taxon>
        <taxon>Methanococcales</taxon>
        <taxon>Methanocaldococcaceae</taxon>
        <taxon>Methanocaldococcus</taxon>
    </lineage>
</organism>
<dbReference type="Proteomes" id="UP000028781">
    <property type="component" value="Chromosome"/>
</dbReference>
<dbReference type="InterPro" id="IPR017896">
    <property type="entry name" value="4Fe4S_Fe-S-bd"/>
</dbReference>
<feature type="domain" description="4Fe-4S ferredoxin-type" evidence="1">
    <location>
        <begin position="107"/>
        <end position="132"/>
    </location>
</feature>
<dbReference type="Pfam" id="PF12838">
    <property type="entry name" value="Fer4_7"/>
    <property type="match status" value="1"/>
</dbReference>
<dbReference type="KEGG" id="mjh:JH146_0223"/>
<reference evidence="2 3" key="1">
    <citation type="journal article" date="2015" name="Int. J. Syst. Evol. Microbiol.">
        <title>M ethanocaldococcus bathoardescens sp. nov., a hyperthermophilic methanogen isolated from a volcanically active deep-sea hydrothermal vent.</title>
        <authorList>
            <person name="Stewart L.C."/>
            <person name="Jung J.H."/>
            <person name="Kim Y.T."/>
            <person name="Kwon S.W."/>
            <person name="Park C.S."/>
            <person name="Holden J.F."/>
        </authorList>
    </citation>
    <scope>NUCLEOTIDE SEQUENCE [LARGE SCALE GENOMIC DNA]</scope>
    <source>
        <strain evidence="2 3">JH146</strain>
    </source>
</reference>
<dbReference type="CDD" id="cd10549">
    <property type="entry name" value="MtMvhB_like"/>
    <property type="match status" value="1"/>
</dbReference>
<dbReference type="PANTHER" id="PTHR43193:SF2">
    <property type="entry name" value="POLYFERREDOXIN PROTEIN FWDF"/>
    <property type="match status" value="1"/>
</dbReference>
<proteinExistence type="predicted"/>
<name>A0A076LHS4_9EURY</name>
<evidence type="ECO:0000313" key="2">
    <source>
        <dbReference type="EMBL" id="AIJ05074.1"/>
    </source>
</evidence>
<dbReference type="GO" id="GO:0016491">
    <property type="term" value="F:oxidoreductase activity"/>
    <property type="evidence" value="ECO:0007669"/>
    <property type="project" value="UniProtKB-ARBA"/>
</dbReference>